<accession>A0A6J5PB01</accession>
<name>A0A6J5PB01_9CAUD</name>
<proteinExistence type="predicted"/>
<protein>
    <submittedName>
        <fullName evidence="1">Uncharacterized protein</fullName>
    </submittedName>
</protein>
<gene>
    <name evidence="1" type="ORF">UFOVP828_104</name>
</gene>
<organism evidence="1">
    <name type="scientific">uncultured Caudovirales phage</name>
    <dbReference type="NCBI Taxonomy" id="2100421"/>
    <lineage>
        <taxon>Viruses</taxon>
        <taxon>Duplodnaviria</taxon>
        <taxon>Heunggongvirae</taxon>
        <taxon>Uroviricota</taxon>
        <taxon>Caudoviricetes</taxon>
        <taxon>Peduoviridae</taxon>
        <taxon>Maltschvirus</taxon>
        <taxon>Maltschvirus maltsch</taxon>
    </lineage>
</organism>
<dbReference type="EMBL" id="LR796766">
    <property type="protein sequence ID" value="CAB4164754.1"/>
    <property type="molecule type" value="Genomic_DNA"/>
</dbReference>
<reference evidence="1" key="1">
    <citation type="submission" date="2020-04" db="EMBL/GenBank/DDBJ databases">
        <authorList>
            <person name="Chiriac C."/>
            <person name="Salcher M."/>
            <person name="Ghai R."/>
            <person name="Kavagutti S V."/>
        </authorList>
    </citation>
    <scope>NUCLEOTIDE SEQUENCE</scope>
</reference>
<sequence>MSTMDARGIPTPQCPSCASTLLRLTVKFDPETYEIELYFLENAECAVCGTLVTAPTPLDLPGAEDDYL</sequence>
<evidence type="ECO:0000313" key="1">
    <source>
        <dbReference type="EMBL" id="CAB4164754.1"/>
    </source>
</evidence>